<sequence>MTEGSGEVRESTVSAKLAMVFAGLLGLLTLLNGANGLSLVGEVADTARLVLLEAFLFVIALSSLIGVALLAWRVAAGISMVVTGAVVAVLMVVTFFILDSIPPHGGLSQSTATLLGAVTLLAVLAFVQALRRGTQIWVGRA</sequence>
<dbReference type="RefSeq" id="WP_344421163.1">
    <property type="nucleotide sequence ID" value="NZ_BAAANN010000016.1"/>
</dbReference>
<feature type="transmembrane region" description="Helical" evidence="1">
    <location>
        <begin position="110"/>
        <end position="130"/>
    </location>
</feature>
<gene>
    <name evidence="2" type="ORF">GCM10009754_41950</name>
</gene>
<dbReference type="EMBL" id="BAAANN010000016">
    <property type="protein sequence ID" value="GAA1965452.1"/>
    <property type="molecule type" value="Genomic_DNA"/>
</dbReference>
<feature type="transmembrane region" description="Helical" evidence="1">
    <location>
        <begin position="78"/>
        <end position="98"/>
    </location>
</feature>
<evidence type="ECO:0000313" key="3">
    <source>
        <dbReference type="Proteomes" id="UP001501116"/>
    </source>
</evidence>
<evidence type="ECO:0008006" key="4">
    <source>
        <dbReference type="Google" id="ProtNLM"/>
    </source>
</evidence>
<keyword evidence="3" id="KW-1185">Reference proteome</keyword>
<organism evidence="2 3">
    <name type="scientific">Amycolatopsis minnesotensis</name>
    <dbReference type="NCBI Taxonomy" id="337894"/>
    <lineage>
        <taxon>Bacteria</taxon>
        <taxon>Bacillati</taxon>
        <taxon>Actinomycetota</taxon>
        <taxon>Actinomycetes</taxon>
        <taxon>Pseudonocardiales</taxon>
        <taxon>Pseudonocardiaceae</taxon>
        <taxon>Amycolatopsis</taxon>
    </lineage>
</organism>
<keyword evidence="1" id="KW-1133">Transmembrane helix</keyword>
<evidence type="ECO:0000313" key="2">
    <source>
        <dbReference type="EMBL" id="GAA1965452.1"/>
    </source>
</evidence>
<feature type="transmembrane region" description="Helical" evidence="1">
    <location>
        <begin position="46"/>
        <end position="71"/>
    </location>
</feature>
<evidence type="ECO:0000256" key="1">
    <source>
        <dbReference type="SAM" id="Phobius"/>
    </source>
</evidence>
<keyword evidence="1" id="KW-0812">Transmembrane</keyword>
<name>A0ABN2R8R1_9PSEU</name>
<reference evidence="2 3" key="1">
    <citation type="journal article" date="2019" name="Int. J. Syst. Evol. Microbiol.">
        <title>The Global Catalogue of Microorganisms (GCM) 10K type strain sequencing project: providing services to taxonomists for standard genome sequencing and annotation.</title>
        <authorList>
            <consortium name="The Broad Institute Genomics Platform"/>
            <consortium name="The Broad Institute Genome Sequencing Center for Infectious Disease"/>
            <person name="Wu L."/>
            <person name="Ma J."/>
        </authorList>
    </citation>
    <scope>NUCLEOTIDE SEQUENCE [LARGE SCALE GENOMIC DNA]</scope>
    <source>
        <strain evidence="2 3">JCM 14545</strain>
    </source>
</reference>
<proteinExistence type="predicted"/>
<accession>A0ABN2R8R1</accession>
<keyword evidence="1" id="KW-0472">Membrane</keyword>
<dbReference type="Proteomes" id="UP001501116">
    <property type="component" value="Unassembled WGS sequence"/>
</dbReference>
<comment type="caution">
    <text evidence="2">The sequence shown here is derived from an EMBL/GenBank/DDBJ whole genome shotgun (WGS) entry which is preliminary data.</text>
</comment>
<protein>
    <recommendedName>
        <fullName evidence="4">Integral membrane protein</fullName>
    </recommendedName>
</protein>